<feature type="chain" id="PRO_5046784772" description="DUF4087 domain-containing protein" evidence="1">
    <location>
        <begin position="22"/>
        <end position="118"/>
    </location>
</feature>
<dbReference type="Proteomes" id="UP001231124">
    <property type="component" value="Unassembled WGS sequence"/>
</dbReference>
<dbReference type="InterPro" id="IPR025145">
    <property type="entry name" value="DUF4087"/>
</dbReference>
<keyword evidence="1" id="KW-0732">Signal</keyword>
<keyword evidence="3" id="KW-1185">Reference proteome</keyword>
<evidence type="ECO:0008006" key="4">
    <source>
        <dbReference type="Google" id="ProtNLM"/>
    </source>
</evidence>
<accession>A0ABU0I7L1</accession>
<gene>
    <name evidence="2" type="ORF">QO012_004161</name>
</gene>
<sequence length="118" mass="12621">MILRPVCAAALVLASTMAAGAATRCGWLANPTPGNWFFTDRDGDWTLGTQGGPHARGLDTLPDLTVRDWIVTNSGSYGYGCACLSLDAGPGRTVRAIAAFQQRPLSDCRRDRALPNRE</sequence>
<organism evidence="2 3">
    <name type="scientific">Methylobacterium aerolatum</name>
    <dbReference type="NCBI Taxonomy" id="418708"/>
    <lineage>
        <taxon>Bacteria</taxon>
        <taxon>Pseudomonadati</taxon>
        <taxon>Pseudomonadota</taxon>
        <taxon>Alphaproteobacteria</taxon>
        <taxon>Hyphomicrobiales</taxon>
        <taxon>Methylobacteriaceae</taxon>
        <taxon>Methylobacterium</taxon>
    </lineage>
</organism>
<evidence type="ECO:0000313" key="3">
    <source>
        <dbReference type="Proteomes" id="UP001231124"/>
    </source>
</evidence>
<protein>
    <recommendedName>
        <fullName evidence="4">DUF4087 domain-containing protein</fullName>
    </recommendedName>
</protein>
<dbReference type="RefSeq" id="WP_238205264.1">
    <property type="nucleotide sequence ID" value="NZ_BPQE01000021.1"/>
</dbReference>
<reference evidence="2 3" key="1">
    <citation type="submission" date="2023-07" db="EMBL/GenBank/DDBJ databases">
        <title>Genomic Encyclopedia of Type Strains, Phase IV (KMG-IV): sequencing the most valuable type-strain genomes for metagenomic binning, comparative biology and taxonomic classification.</title>
        <authorList>
            <person name="Goeker M."/>
        </authorList>
    </citation>
    <scope>NUCLEOTIDE SEQUENCE [LARGE SCALE GENOMIC DNA]</scope>
    <source>
        <strain evidence="2 3">DSM 19013</strain>
    </source>
</reference>
<proteinExistence type="predicted"/>
<evidence type="ECO:0000313" key="2">
    <source>
        <dbReference type="EMBL" id="MDQ0449639.1"/>
    </source>
</evidence>
<name>A0ABU0I7L1_9HYPH</name>
<feature type="signal peptide" evidence="1">
    <location>
        <begin position="1"/>
        <end position="21"/>
    </location>
</feature>
<dbReference type="Pfam" id="PF13316">
    <property type="entry name" value="DUF4087"/>
    <property type="match status" value="1"/>
</dbReference>
<evidence type="ECO:0000256" key="1">
    <source>
        <dbReference type="SAM" id="SignalP"/>
    </source>
</evidence>
<dbReference type="EMBL" id="JAUSVP010000016">
    <property type="protein sequence ID" value="MDQ0449639.1"/>
    <property type="molecule type" value="Genomic_DNA"/>
</dbReference>
<comment type="caution">
    <text evidence="2">The sequence shown here is derived from an EMBL/GenBank/DDBJ whole genome shotgun (WGS) entry which is preliminary data.</text>
</comment>